<dbReference type="PANTHER" id="PTHR11474">
    <property type="entry name" value="TYROSINASE FAMILY MEMBER"/>
    <property type="match status" value="1"/>
</dbReference>
<dbReference type="InterPro" id="IPR050316">
    <property type="entry name" value="Tyrosinase/Hemocyanin"/>
</dbReference>
<evidence type="ECO:0000313" key="9">
    <source>
        <dbReference type="Proteomes" id="UP001206925"/>
    </source>
</evidence>
<dbReference type="Gene3D" id="1.10.1280.10">
    <property type="entry name" value="Di-copper center containing domain from catechol oxidase"/>
    <property type="match status" value="1"/>
</dbReference>
<dbReference type="EMBL" id="JAMZMK010000134">
    <property type="protein sequence ID" value="KAI7757357.1"/>
    <property type="molecule type" value="Genomic_DNA"/>
</dbReference>
<dbReference type="GO" id="GO:0004097">
    <property type="term" value="F:catechol oxidase activity"/>
    <property type="evidence" value="ECO:0007669"/>
    <property type="project" value="InterPro"/>
</dbReference>
<proteinExistence type="inferred from homology"/>
<evidence type="ECO:0000259" key="6">
    <source>
        <dbReference type="PROSITE" id="PS00497"/>
    </source>
</evidence>
<dbReference type="Pfam" id="PF00264">
    <property type="entry name" value="Tyrosinase"/>
    <property type="match status" value="1"/>
</dbReference>
<evidence type="ECO:0000256" key="4">
    <source>
        <dbReference type="ARBA" id="ARBA00023002"/>
    </source>
</evidence>
<keyword evidence="4" id="KW-0560">Oxidoreductase</keyword>
<dbReference type="PROSITE" id="PS00498">
    <property type="entry name" value="TYROSINASE_2"/>
    <property type="match status" value="1"/>
</dbReference>
<dbReference type="GO" id="GO:0046872">
    <property type="term" value="F:metal ion binding"/>
    <property type="evidence" value="ECO:0007669"/>
    <property type="project" value="UniProtKB-KW"/>
</dbReference>
<protein>
    <recommendedName>
        <fullName evidence="6 7">Tyrosinase copper-binding domain-containing protein</fullName>
    </recommendedName>
</protein>
<evidence type="ECO:0000259" key="7">
    <source>
        <dbReference type="PROSITE" id="PS00498"/>
    </source>
</evidence>
<keyword evidence="9" id="KW-1185">Reference proteome</keyword>
<evidence type="ECO:0000256" key="2">
    <source>
        <dbReference type="ARBA" id="ARBA00009928"/>
    </source>
</evidence>
<feature type="domain" description="Tyrosinase copper-binding" evidence="7">
    <location>
        <begin position="297"/>
        <end position="308"/>
    </location>
</feature>
<dbReference type="InterPro" id="IPR002227">
    <property type="entry name" value="Tyrosinase_Cu-bd"/>
</dbReference>
<dbReference type="AlphaFoldDB" id="A0AAD5DD46"/>
<dbReference type="PROSITE" id="PS00497">
    <property type="entry name" value="TYROSINASE_1"/>
    <property type="match status" value="1"/>
</dbReference>
<comment type="caution">
    <text evidence="8">The sequence shown here is derived from an EMBL/GenBank/DDBJ whole genome shotgun (WGS) entry which is preliminary data.</text>
</comment>
<evidence type="ECO:0000313" key="8">
    <source>
        <dbReference type="EMBL" id="KAI7757357.1"/>
    </source>
</evidence>
<evidence type="ECO:0000256" key="5">
    <source>
        <dbReference type="ARBA" id="ARBA00023008"/>
    </source>
</evidence>
<dbReference type="Proteomes" id="UP001206925">
    <property type="component" value="Unassembled WGS sequence"/>
</dbReference>
<evidence type="ECO:0000256" key="1">
    <source>
        <dbReference type="ARBA" id="ARBA00001973"/>
    </source>
</evidence>
<organism evidence="8 9">
    <name type="scientific">Ambrosia artemisiifolia</name>
    <name type="common">Common ragweed</name>
    <dbReference type="NCBI Taxonomy" id="4212"/>
    <lineage>
        <taxon>Eukaryota</taxon>
        <taxon>Viridiplantae</taxon>
        <taxon>Streptophyta</taxon>
        <taxon>Embryophyta</taxon>
        <taxon>Tracheophyta</taxon>
        <taxon>Spermatophyta</taxon>
        <taxon>Magnoliopsida</taxon>
        <taxon>eudicotyledons</taxon>
        <taxon>Gunneridae</taxon>
        <taxon>Pentapetalae</taxon>
        <taxon>asterids</taxon>
        <taxon>campanulids</taxon>
        <taxon>Asterales</taxon>
        <taxon>Asteraceae</taxon>
        <taxon>Asteroideae</taxon>
        <taxon>Heliantheae alliance</taxon>
        <taxon>Heliantheae</taxon>
        <taxon>Ambrosia</taxon>
    </lineage>
</organism>
<name>A0AAD5DD46_AMBAR</name>
<keyword evidence="5" id="KW-0186">Copper</keyword>
<sequence>MTSTITTFPYKNTPRAFKTRTNQTQRLRVSCNLAPEDQDRGDNTLINCCPPKLQKTIKPFVFPTENTVRMRWSAHKGTPEQMKKFKTAIQAMKDLPHDHPHSFASQAKIHCAYCNGAYTEVNSGFPDTRIEIHNSWLFFPFHRWYLYFFERILGKLINDPTFALPFWQWDETDGMQMPQMFVPENIDVNKNFLYDPFRDNKHLPPAIVDLDYADNDKPHNDQVQRNKCTMYRDLISNAGDPISFFGAIYEAGEEPIPDDKSIGSVETGCHNNVHRWVGDPNQPLHEDMGVFYSAARDPLFYAHHANIDRMWKLWKELRLPGHVDLTHPSWLNASYVFYDENEDLVMAMLMMLMLVVPYGQMARGYGQQVLVVFASLAVTYGLKPWVTTSRH</sequence>
<feature type="domain" description="Tyrosinase copper-binding" evidence="6">
    <location>
        <begin position="133"/>
        <end position="150"/>
    </location>
</feature>
<dbReference type="InterPro" id="IPR008922">
    <property type="entry name" value="Di-copper_centre_dom_sf"/>
</dbReference>
<keyword evidence="3" id="KW-0479">Metal-binding</keyword>
<dbReference type="SUPFAM" id="SSF48056">
    <property type="entry name" value="Di-copper centre-containing domain"/>
    <property type="match status" value="1"/>
</dbReference>
<dbReference type="Pfam" id="PF12142">
    <property type="entry name" value="PPO1_DWL"/>
    <property type="match status" value="1"/>
</dbReference>
<dbReference type="PRINTS" id="PR00092">
    <property type="entry name" value="TYROSINASE"/>
</dbReference>
<dbReference type="InterPro" id="IPR022739">
    <property type="entry name" value="Polyphenol_oxidase_cen"/>
</dbReference>
<gene>
    <name evidence="8" type="ORF">M8C21_014171</name>
</gene>
<reference evidence="8" key="1">
    <citation type="submission" date="2022-06" db="EMBL/GenBank/DDBJ databases">
        <title>Uncovering the hologenomic basis of an extraordinary plant invasion.</title>
        <authorList>
            <person name="Bieker V.C."/>
            <person name="Martin M.D."/>
            <person name="Gilbert T."/>
            <person name="Hodgins K."/>
            <person name="Battlay P."/>
            <person name="Petersen B."/>
            <person name="Wilson J."/>
        </authorList>
    </citation>
    <scope>NUCLEOTIDE SEQUENCE</scope>
    <source>
        <strain evidence="8">AA19_3_7</strain>
        <tissue evidence="8">Leaf</tissue>
    </source>
</reference>
<comment type="similarity">
    <text evidence="2">Belongs to the tyrosinase family.</text>
</comment>
<accession>A0AAD5DD46</accession>
<comment type="cofactor">
    <cofactor evidence="1">
        <name>Cu(2+)</name>
        <dbReference type="ChEBI" id="CHEBI:29036"/>
    </cofactor>
</comment>
<evidence type="ECO:0000256" key="3">
    <source>
        <dbReference type="ARBA" id="ARBA00022723"/>
    </source>
</evidence>
<dbReference type="PANTHER" id="PTHR11474:SF97">
    <property type="entry name" value="CATECHOL OXIDASE"/>
    <property type="match status" value="1"/>
</dbReference>